<protein>
    <submittedName>
        <fullName evidence="2">Uncharacterized protein</fullName>
    </submittedName>
</protein>
<dbReference type="RefSeq" id="WP_179909338.1">
    <property type="nucleotide sequence ID" value="NZ_CP058910.1"/>
</dbReference>
<keyword evidence="1" id="KW-1133">Transmembrane helix</keyword>
<dbReference type="Proteomes" id="UP000509667">
    <property type="component" value="Chromosome"/>
</dbReference>
<keyword evidence="1" id="KW-0472">Membrane</keyword>
<feature type="transmembrane region" description="Helical" evidence="1">
    <location>
        <begin position="70"/>
        <end position="88"/>
    </location>
</feature>
<sequence length="102" mass="11632">MPSIPRWLPDDWEFWQAATLLALAVWILARTSEFWLMSALQSLAWSLHGTVPGVPQASLDQIRPVVEVFVAMWLPVALCTFFLGFFAFHAESDRRRAAADER</sequence>
<dbReference type="GeneID" id="56080235"/>
<keyword evidence="3" id="KW-1185">Reference proteome</keyword>
<dbReference type="EMBL" id="CP058910">
    <property type="protein sequence ID" value="QLH79472.1"/>
    <property type="molecule type" value="Genomic_DNA"/>
</dbReference>
<reference evidence="2 3" key="1">
    <citation type="submission" date="2020-07" db="EMBL/GenBank/DDBJ databases">
        <title>Halosimplex pelagicum sp. nov. and Halosimplex rubrum sp. nov., isolated from salted brown alga Laminaria, and emended description of the genus Halosimplex.</title>
        <authorList>
            <person name="Cui H."/>
        </authorList>
    </citation>
    <scope>NUCLEOTIDE SEQUENCE [LARGE SCALE GENOMIC DNA]</scope>
    <source>
        <strain evidence="2 3">R27</strain>
    </source>
</reference>
<dbReference type="OrthoDB" id="235293at2157"/>
<dbReference type="AlphaFoldDB" id="A0A7D5TP53"/>
<keyword evidence="1" id="KW-0812">Transmembrane</keyword>
<evidence type="ECO:0000256" key="1">
    <source>
        <dbReference type="SAM" id="Phobius"/>
    </source>
</evidence>
<evidence type="ECO:0000313" key="3">
    <source>
        <dbReference type="Proteomes" id="UP000509667"/>
    </source>
</evidence>
<proteinExistence type="predicted"/>
<organism evidence="2 3">
    <name type="scientific">Halosimplex rubrum</name>
    <dbReference type="NCBI Taxonomy" id="869889"/>
    <lineage>
        <taxon>Archaea</taxon>
        <taxon>Methanobacteriati</taxon>
        <taxon>Methanobacteriota</taxon>
        <taxon>Stenosarchaea group</taxon>
        <taxon>Halobacteria</taxon>
        <taxon>Halobacteriales</taxon>
        <taxon>Haloarculaceae</taxon>
        <taxon>Halosimplex</taxon>
    </lineage>
</organism>
<gene>
    <name evidence="2" type="ORF">HZS55_20190</name>
</gene>
<evidence type="ECO:0000313" key="2">
    <source>
        <dbReference type="EMBL" id="QLH79472.1"/>
    </source>
</evidence>
<accession>A0A7D5TP53</accession>
<name>A0A7D5TP53_9EURY</name>
<dbReference type="KEGG" id="hrr:HZS55_20190"/>